<evidence type="ECO:0000313" key="12">
    <source>
        <dbReference type="Proteomes" id="UP000039865"/>
    </source>
</evidence>
<reference evidence="11 12" key="1">
    <citation type="submission" date="2014-06" db="EMBL/GenBank/DDBJ databases">
        <authorList>
            <person name="Swart Estienne"/>
        </authorList>
    </citation>
    <scope>NUCLEOTIDE SEQUENCE [LARGE SCALE GENOMIC DNA]</scope>
    <source>
        <strain evidence="11 12">130c</strain>
    </source>
</reference>
<dbReference type="Pfam" id="PF00153">
    <property type="entry name" value="Mito_carr"/>
    <property type="match status" value="3"/>
</dbReference>
<evidence type="ECO:0000313" key="11">
    <source>
        <dbReference type="EMBL" id="CDW82007.1"/>
    </source>
</evidence>
<feature type="repeat" description="Solcar" evidence="9">
    <location>
        <begin position="103"/>
        <end position="192"/>
    </location>
</feature>
<dbReference type="OrthoDB" id="44467at2759"/>
<name>A0A078AKN4_STYLE</name>
<dbReference type="EMBL" id="CCKQ01010489">
    <property type="protein sequence ID" value="CDW82007.1"/>
    <property type="molecule type" value="Genomic_DNA"/>
</dbReference>
<evidence type="ECO:0000256" key="8">
    <source>
        <dbReference type="ARBA" id="ARBA00023136"/>
    </source>
</evidence>
<keyword evidence="7" id="KW-0496">Mitochondrion</keyword>
<dbReference type="GO" id="GO:0031966">
    <property type="term" value="C:mitochondrial membrane"/>
    <property type="evidence" value="ECO:0007669"/>
    <property type="project" value="UniProtKB-SubCell"/>
</dbReference>
<evidence type="ECO:0000256" key="2">
    <source>
        <dbReference type="ARBA" id="ARBA00006375"/>
    </source>
</evidence>
<evidence type="ECO:0000256" key="6">
    <source>
        <dbReference type="ARBA" id="ARBA00022989"/>
    </source>
</evidence>
<evidence type="ECO:0000256" key="4">
    <source>
        <dbReference type="ARBA" id="ARBA00022692"/>
    </source>
</evidence>
<dbReference type="InterPro" id="IPR018108">
    <property type="entry name" value="MCP_transmembrane"/>
</dbReference>
<comment type="similarity">
    <text evidence="2 10">Belongs to the mitochondrial carrier (TC 2.A.29) family.</text>
</comment>
<evidence type="ECO:0000256" key="3">
    <source>
        <dbReference type="ARBA" id="ARBA00022448"/>
    </source>
</evidence>
<dbReference type="InParanoid" id="A0A078AKN4"/>
<dbReference type="InterPro" id="IPR049563">
    <property type="entry name" value="TXTP-like"/>
</dbReference>
<comment type="subcellular location">
    <subcellularLocation>
        <location evidence="1">Mitochondrion membrane</location>
        <topology evidence="1">Multi-pass membrane protein</topology>
    </subcellularLocation>
</comment>
<feature type="repeat" description="Solcar" evidence="9">
    <location>
        <begin position="13"/>
        <end position="98"/>
    </location>
</feature>
<sequence length="292" mass="32543">MAPHSAQPGDKKISPFLNALIGGITGAIEISITFPTEYTKTVMQLYPELNKQGTVATVKQTFREKGVFGFYRGYSALLMFSVPKNYTRFGTYAYVKSNVFTEPTKLNNFLCGICAGAAESTFVVTPQETLKTKLIHDKLSANPQYKNLFHGIYKIVQTQGVAGLYRGYLATLLKQSTNQGVRFVVFEDTQKFLQNYITYKVLCDFLSGAFAGFCSTMFNNPVDVVKTNLQGMEAHKYGGFLGCFSYIMKHEGPMGFYKGVGPRLARVILDVAITFSVFNSLKRLLVKMLARD</sequence>
<dbReference type="GO" id="GO:0006843">
    <property type="term" value="P:mitochondrial citrate transmembrane transport"/>
    <property type="evidence" value="ECO:0007669"/>
    <property type="project" value="TreeGrafter"/>
</dbReference>
<evidence type="ECO:0000256" key="7">
    <source>
        <dbReference type="ARBA" id="ARBA00023128"/>
    </source>
</evidence>
<evidence type="ECO:0000256" key="10">
    <source>
        <dbReference type="RuleBase" id="RU000488"/>
    </source>
</evidence>
<dbReference type="OMA" id="KDWYKGG"/>
<dbReference type="PROSITE" id="PS50920">
    <property type="entry name" value="SOLCAR"/>
    <property type="match status" value="3"/>
</dbReference>
<dbReference type="Gene3D" id="1.50.40.10">
    <property type="entry name" value="Mitochondrial carrier domain"/>
    <property type="match status" value="1"/>
</dbReference>
<keyword evidence="8 9" id="KW-0472">Membrane</keyword>
<keyword evidence="3 10" id="KW-0813">Transport</keyword>
<evidence type="ECO:0000256" key="5">
    <source>
        <dbReference type="ARBA" id="ARBA00022737"/>
    </source>
</evidence>
<dbReference type="PRINTS" id="PR00926">
    <property type="entry name" value="MITOCARRIER"/>
</dbReference>
<keyword evidence="4 9" id="KW-0812">Transmembrane</keyword>
<keyword evidence="6" id="KW-1133">Transmembrane helix</keyword>
<keyword evidence="5" id="KW-0677">Repeat</keyword>
<protein>
    <recommendedName>
        <fullName evidence="13">Mitochondrial carrier protein</fullName>
    </recommendedName>
</protein>
<feature type="repeat" description="Solcar" evidence="9">
    <location>
        <begin position="199"/>
        <end position="284"/>
    </location>
</feature>
<dbReference type="PANTHER" id="PTHR45788:SF4">
    <property type="entry name" value="TRICARBOXYLATE TRANSPORT PROTEIN, MITOCHONDRIAL"/>
    <property type="match status" value="1"/>
</dbReference>
<dbReference type="SUPFAM" id="SSF103506">
    <property type="entry name" value="Mitochondrial carrier"/>
    <property type="match status" value="1"/>
</dbReference>
<dbReference type="AlphaFoldDB" id="A0A078AKN4"/>
<dbReference type="GO" id="GO:0071913">
    <property type="term" value="F:citrate secondary active transmembrane transporter activity"/>
    <property type="evidence" value="ECO:0007669"/>
    <property type="project" value="TreeGrafter"/>
</dbReference>
<accession>A0A078AKN4</accession>
<evidence type="ECO:0000256" key="1">
    <source>
        <dbReference type="ARBA" id="ARBA00004225"/>
    </source>
</evidence>
<dbReference type="PANTHER" id="PTHR45788">
    <property type="entry name" value="SUCCINATE/FUMARATE MITOCHONDRIAL TRANSPORTER-RELATED"/>
    <property type="match status" value="1"/>
</dbReference>
<gene>
    <name evidence="11" type="primary">Contig5121.g234</name>
    <name evidence="11" type="ORF">STYLEM_11032</name>
</gene>
<dbReference type="InterPro" id="IPR002067">
    <property type="entry name" value="MCP"/>
</dbReference>
<organism evidence="11 12">
    <name type="scientific">Stylonychia lemnae</name>
    <name type="common">Ciliate</name>
    <dbReference type="NCBI Taxonomy" id="5949"/>
    <lineage>
        <taxon>Eukaryota</taxon>
        <taxon>Sar</taxon>
        <taxon>Alveolata</taxon>
        <taxon>Ciliophora</taxon>
        <taxon>Intramacronucleata</taxon>
        <taxon>Spirotrichea</taxon>
        <taxon>Stichotrichia</taxon>
        <taxon>Sporadotrichida</taxon>
        <taxon>Oxytrichidae</taxon>
        <taxon>Stylonychinae</taxon>
        <taxon>Stylonychia</taxon>
    </lineage>
</organism>
<evidence type="ECO:0008006" key="13">
    <source>
        <dbReference type="Google" id="ProtNLM"/>
    </source>
</evidence>
<keyword evidence="12" id="KW-1185">Reference proteome</keyword>
<dbReference type="InterPro" id="IPR023395">
    <property type="entry name" value="MCP_dom_sf"/>
</dbReference>
<evidence type="ECO:0000256" key="9">
    <source>
        <dbReference type="PROSITE-ProRule" id="PRU00282"/>
    </source>
</evidence>
<proteinExistence type="inferred from homology"/>
<dbReference type="Proteomes" id="UP000039865">
    <property type="component" value="Unassembled WGS sequence"/>
</dbReference>